<feature type="domain" description="Heterokaryon incompatibility" evidence="1">
    <location>
        <begin position="213"/>
        <end position="371"/>
    </location>
</feature>
<comment type="caution">
    <text evidence="2">The sequence shown here is derived from an EMBL/GenBank/DDBJ whole genome shotgun (WGS) entry which is preliminary data.</text>
</comment>
<evidence type="ECO:0000313" key="3">
    <source>
        <dbReference type="Proteomes" id="UP000287124"/>
    </source>
</evidence>
<dbReference type="Pfam" id="PF06985">
    <property type="entry name" value="HET"/>
    <property type="match status" value="1"/>
</dbReference>
<keyword evidence="3" id="KW-1185">Reference proteome</keyword>
<dbReference type="Proteomes" id="UP000287124">
    <property type="component" value="Unassembled WGS sequence"/>
</dbReference>
<dbReference type="PANTHER" id="PTHR33112">
    <property type="entry name" value="DOMAIN PROTEIN, PUTATIVE-RELATED"/>
    <property type="match status" value="1"/>
</dbReference>
<dbReference type="AlphaFoldDB" id="A0A430LJ74"/>
<dbReference type="InterPro" id="IPR010730">
    <property type="entry name" value="HET"/>
</dbReference>
<sequence length="694" mass="79361">MDSIFDYIMGISEPTDDEPPPLCNVCHDFKPIQSRKNASEDYPMLKFRNIKEEQLREDCHRCRLLKATLERVETQLFADFEGFEVQNKDIFLTPQSDDVVLARYMWRRKKTDPNTDVRNSYFSREINIRRAGKSEVPETTPMGVLTSLHRSPKSDESLQFLKNMLETCDSGEGLHSRCLHGQAPLLPTRVLKIGPEDGPLQLYESQPGETGKYTALSHCWGPRAYQPLRTTRQSLSMGSSSVSLNNHSAVFNDAIWLCRQLGIDYIWIDSLCIVQDDAQDWEIESAKMAQYYSLAHLTIAAETSSNGTVPFLRERDERWQAMAFKTTDQDGSPFTYVAQEHYRSESYTEGPKNYYPNGCDLLPSRAWTVQESMLSNRIIHFTPSDMVWECYNGTASQDVYRNASEAMHFNVREVFYALDYLEATDEERVEGAYQVWSGILQQFSRRSITFESDRLPAFSGVATRFSKYFPGRYLAGIWEEHLFPGLYWHRATPFSNNPDHFALEETFAPSWSWASLPSKIPIIYPHELSKYSELEPLYRPTVLEAFCDVSEKAPFGQVRNGYILMEAPLSEVTITCTANQADIKYHISFGAEVQHRGSLGPAITVDTFLAMDGITAARATSEGQMAYRHEPSTFQATAWVLWLGGSTKTQMFGIVLRRDGESEEYSRLGSVWSGTIKNEDTFPIHPIRRRMRLV</sequence>
<evidence type="ECO:0000259" key="1">
    <source>
        <dbReference type="Pfam" id="PF06985"/>
    </source>
</evidence>
<accession>A0A430LJ74</accession>
<organism evidence="2 3">
    <name type="scientific">Fusarium euwallaceae</name>
    <dbReference type="NCBI Taxonomy" id="1147111"/>
    <lineage>
        <taxon>Eukaryota</taxon>
        <taxon>Fungi</taxon>
        <taxon>Dikarya</taxon>
        <taxon>Ascomycota</taxon>
        <taxon>Pezizomycotina</taxon>
        <taxon>Sordariomycetes</taxon>
        <taxon>Hypocreomycetidae</taxon>
        <taxon>Hypocreales</taxon>
        <taxon>Nectriaceae</taxon>
        <taxon>Fusarium</taxon>
        <taxon>Fusarium solani species complex</taxon>
    </lineage>
</organism>
<dbReference type="PANTHER" id="PTHR33112:SF16">
    <property type="entry name" value="HETEROKARYON INCOMPATIBILITY DOMAIN-CONTAINING PROTEIN"/>
    <property type="match status" value="1"/>
</dbReference>
<evidence type="ECO:0000313" key="2">
    <source>
        <dbReference type="EMBL" id="RTE75713.1"/>
    </source>
</evidence>
<proteinExistence type="predicted"/>
<dbReference type="EMBL" id="MIKF01000177">
    <property type="protein sequence ID" value="RTE75713.1"/>
    <property type="molecule type" value="Genomic_DNA"/>
</dbReference>
<name>A0A430LJ74_9HYPO</name>
<reference evidence="2 3" key="1">
    <citation type="submission" date="2017-06" db="EMBL/GenBank/DDBJ databases">
        <title>Comparative genomic analysis of Ambrosia Fusariam Clade fungi.</title>
        <authorList>
            <person name="Stajich J.E."/>
            <person name="Carrillo J."/>
            <person name="Kijimoto T."/>
            <person name="Eskalen A."/>
            <person name="O'Donnell K."/>
            <person name="Kasson M."/>
        </authorList>
    </citation>
    <scope>NUCLEOTIDE SEQUENCE [LARGE SCALE GENOMIC DNA]</scope>
    <source>
        <strain evidence="2 3">UCR1854</strain>
    </source>
</reference>
<gene>
    <name evidence="2" type="ORF">BHE90_009844</name>
</gene>
<protein>
    <recommendedName>
        <fullName evidence="1">Heterokaryon incompatibility domain-containing protein</fullName>
    </recommendedName>
</protein>